<dbReference type="PANTHER" id="PTHR43798:SF31">
    <property type="entry name" value="AB HYDROLASE SUPERFAMILY PROTEIN YCLE"/>
    <property type="match status" value="1"/>
</dbReference>
<dbReference type="AlphaFoldDB" id="A0A1E5XR32"/>
<dbReference type="Pfam" id="PF00561">
    <property type="entry name" value="Abhydrolase_1"/>
    <property type="match status" value="1"/>
</dbReference>
<proteinExistence type="predicted"/>
<organism evidence="3 4">
    <name type="scientific">Devosia insulae DS-56</name>
    <dbReference type="NCBI Taxonomy" id="1116389"/>
    <lineage>
        <taxon>Bacteria</taxon>
        <taxon>Pseudomonadati</taxon>
        <taxon>Pseudomonadota</taxon>
        <taxon>Alphaproteobacteria</taxon>
        <taxon>Hyphomicrobiales</taxon>
        <taxon>Devosiaceae</taxon>
        <taxon>Devosia</taxon>
    </lineage>
</organism>
<dbReference type="InterPro" id="IPR000073">
    <property type="entry name" value="AB_hydrolase_1"/>
</dbReference>
<dbReference type="SUPFAM" id="SSF53474">
    <property type="entry name" value="alpha/beta-Hydrolases"/>
    <property type="match status" value="1"/>
</dbReference>
<evidence type="ECO:0000313" key="3">
    <source>
        <dbReference type="EMBL" id="OEO31058.1"/>
    </source>
</evidence>
<accession>A0A1E5XR32</accession>
<evidence type="ECO:0000313" key="4">
    <source>
        <dbReference type="Proteomes" id="UP000095463"/>
    </source>
</evidence>
<dbReference type="InterPro" id="IPR000639">
    <property type="entry name" value="Epox_hydrolase-like"/>
</dbReference>
<sequence>MDELLSRDGVRLAFERVDGQKAPVIFVHGWCCDHEFFAPQLAYFADRGHQVLALDLRGHGRSDKPVQPYTMPSFADDIAWLCGELKLPPAILVGHSMGGIVAFDLAVRYPELVAAVAMLDAAIVVPDAAWPGIAGMIASLRAPTYRAALIDYVARALILPSDDKTRAHWILERMSSAPQHVMVSAFEGLRDYDPDIGGRRLDVPALYISADEAVARTDMARLQQLVPTLAHGRTVGSGHFCQLEVPDQVNAMLNRFIDLTRPDGARSRQ</sequence>
<dbReference type="InterPro" id="IPR029058">
    <property type="entry name" value="AB_hydrolase_fold"/>
</dbReference>
<dbReference type="InterPro" id="IPR050266">
    <property type="entry name" value="AB_hydrolase_sf"/>
</dbReference>
<gene>
    <name evidence="3" type="ORF">VW23_018395</name>
</gene>
<dbReference type="PANTHER" id="PTHR43798">
    <property type="entry name" value="MONOACYLGLYCEROL LIPASE"/>
    <property type="match status" value="1"/>
</dbReference>
<reference evidence="3 4" key="1">
    <citation type="journal article" date="2015" name="Genome Announc.">
        <title>Genome Assemblies of Three Soil-Associated Devosia species: D. insulae, D. limi, and D. soli.</title>
        <authorList>
            <person name="Hassan Y.I."/>
            <person name="Lepp D."/>
            <person name="Zhou T."/>
        </authorList>
    </citation>
    <scope>NUCLEOTIDE SEQUENCE [LARGE SCALE GENOMIC DNA]</scope>
    <source>
        <strain evidence="3 4">DS-56</strain>
    </source>
</reference>
<name>A0A1E5XR32_9HYPH</name>
<feature type="domain" description="AB hydrolase-1" evidence="2">
    <location>
        <begin position="23"/>
        <end position="244"/>
    </location>
</feature>
<dbReference type="Proteomes" id="UP000095463">
    <property type="component" value="Unassembled WGS sequence"/>
</dbReference>
<dbReference type="PRINTS" id="PR00111">
    <property type="entry name" value="ABHYDROLASE"/>
</dbReference>
<comment type="caution">
    <text evidence="3">The sequence shown here is derived from an EMBL/GenBank/DDBJ whole genome shotgun (WGS) entry which is preliminary data.</text>
</comment>
<dbReference type="EMBL" id="LAJE02000173">
    <property type="protein sequence ID" value="OEO31058.1"/>
    <property type="molecule type" value="Genomic_DNA"/>
</dbReference>
<protein>
    <recommendedName>
        <fullName evidence="2">AB hydrolase-1 domain-containing protein</fullName>
    </recommendedName>
</protein>
<keyword evidence="1" id="KW-0378">Hydrolase</keyword>
<keyword evidence="4" id="KW-1185">Reference proteome</keyword>
<dbReference type="GO" id="GO:0016787">
    <property type="term" value="F:hydrolase activity"/>
    <property type="evidence" value="ECO:0007669"/>
    <property type="project" value="UniProtKB-KW"/>
</dbReference>
<evidence type="ECO:0000259" key="2">
    <source>
        <dbReference type="Pfam" id="PF00561"/>
    </source>
</evidence>
<dbReference type="GO" id="GO:0016020">
    <property type="term" value="C:membrane"/>
    <property type="evidence" value="ECO:0007669"/>
    <property type="project" value="TreeGrafter"/>
</dbReference>
<evidence type="ECO:0000256" key="1">
    <source>
        <dbReference type="ARBA" id="ARBA00022801"/>
    </source>
</evidence>
<dbReference type="PRINTS" id="PR00412">
    <property type="entry name" value="EPOXHYDRLASE"/>
</dbReference>
<dbReference type="Gene3D" id="3.40.50.1820">
    <property type="entry name" value="alpha/beta hydrolase"/>
    <property type="match status" value="1"/>
</dbReference>